<organism evidence="3 4">
    <name type="scientific">Steinernema glaseri</name>
    <dbReference type="NCBI Taxonomy" id="37863"/>
    <lineage>
        <taxon>Eukaryota</taxon>
        <taxon>Metazoa</taxon>
        <taxon>Ecdysozoa</taxon>
        <taxon>Nematoda</taxon>
        <taxon>Chromadorea</taxon>
        <taxon>Rhabditida</taxon>
        <taxon>Tylenchina</taxon>
        <taxon>Panagrolaimomorpha</taxon>
        <taxon>Strongyloidoidea</taxon>
        <taxon>Steinernematidae</taxon>
        <taxon>Steinernema</taxon>
    </lineage>
</organism>
<proteinExistence type="predicted"/>
<keyword evidence="2" id="KW-0472">Membrane</keyword>
<evidence type="ECO:0000256" key="1">
    <source>
        <dbReference type="SAM" id="MobiDB-lite"/>
    </source>
</evidence>
<keyword evidence="3" id="KW-1185">Reference proteome</keyword>
<keyword evidence="2" id="KW-0812">Transmembrane</keyword>
<keyword evidence="2" id="KW-1133">Transmembrane helix</keyword>
<sequence>MTRKILHKDTLERANALCRVLLAEAPTPYKFFFLFLFLTILCSPRSSLHIGWEPILAKEHAKWTPVEAVTMDSEEARNPGCPFLLDKFVCRFQGPNAPNTLDGSVDGSLNKNYGESINRQSSSS</sequence>
<protein>
    <submittedName>
        <fullName evidence="4">MAM domain-containing protein</fullName>
    </submittedName>
</protein>
<dbReference type="AlphaFoldDB" id="A0A1I7ZZ01"/>
<name>A0A1I7ZZ01_9BILA</name>
<dbReference type="Proteomes" id="UP000095287">
    <property type="component" value="Unplaced"/>
</dbReference>
<evidence type="ECO:0000313" key="4">
    <source>
        <dbReference type="WBParaSite" id="L893_g31038.t1"/>
    </source>
</evidence>
<accession>A0A1I7ZZ01</accession>
<evidence type="ECO:0000256" key="2">
    <source>
        <dbReference type="SAM" id="Phobius"/>
    </source>
</evidence>
<feature type="transmembrane region" description="Helical" evidence="2">
    <location>
        <begin position="31"/>
        <end position="52"/>
    </location>
</feature>
<dbReference type="WBParaSite" id="L893_g31038.t1">
    <property type="protein sequence ID" value="L893_g31038.t1"/>
    <property type="gene ID" value="L893_g31038"/>
</dbReference>
<feature type="region of interest" description="Disordered" evidence="1">
    <location>
        <begin position="97"/>
        <end position="124"/>
    </location>
</feature>
<reference evidence="4" key="1">
    <citation type="submission" date="2016-11" db="UniProtKB">
        <authorList>
            <consortium name="WormBaseParasite"/>
        </authorList>
    </citation>
    <scope>IDENTIFICATION</scope>
</reference>
<evidence type="ECO:0000313" key="3">
    <source>
        <dbReference type="Proteomes" id="UP000095287"/>
    </source>
</evidence>